<evidence type="ECO:0000256" key="3">
    <source>
        <dbReference type="ARBA" id="ARBA00023125"/>
    </source>
</evidence>
<dbReference type="PANTHER" id="PTHR30419:SF8">
    <property type="entry name" value="NITROGEN ASSIMILATION TRANSCRIPTIONAL ACTIVATOR-RELATED"/>
    <property type="match status" value="1"/>
</dbReference>
<evidence type="ECO:0000256" key="4">
    <source>
        <dbReference type="ARBA" id="ARBA00023163"/>
    </source>
</evidence>
<keyword evidence="2" id="KW-0805">Transcription regulation</keyword>
<gene>
    <name evidence="6" type="ORF">H1S06_09665</name>
</gene>
<keyword evidence="3" id="KW-0238">DNA-binding</keyword>
<dbReference type="AlphaFoldDB" id="A0A7W1WYK8"/>
<name>A0A7W1WYK8_9GAMM</name>
<dbReference type="Gene3D" id="1.10.10.10">
    <property type="entry name" value="Winged helix-like DNA-binding domain superfamily/Winged helix DNA-binding domain"/>
    <property type="match status" value="1"/>
</dbReference>
<dbReference type="PRINTS" id="PR00039">
    <property type="entry name" value="HTHLYSR"/>
</dbReference>
<dbReference type="RefSeq" id="WP_181739611.1">
    <property type="nucleotide sequence ID" value="NZ_JACEMT010000049.1"/>
</dbReference>
<dbReference type="Pfam" id="PF00126">
    <property type="entry name" value="HTH_1"/>
    <property type="match status" value="1"/>
</dbReference>
<keyword evidence="4" id="KW-0804">Transcription</keyword>
<evidence type="ECO:0000313" key="6">
    <source>
        <dbReference type="EMBL" id="MBA4502629.1"/>
    </source>
</evidence>
<evidence type="ECO:0000256" key="2">
    <source>
        <dbReference type="ARBA" id="ARBA00023015"/>
    </source>
</evidence>
<sequence>MKASPLIDTHALACFVCIAESDSLTDAAQRLNVTQSAVSQTLKQLETQLGTALVIRRTRPLRLTAAGQVLKQQADTLLGDLRRLANQVRGAAQQGLIQCRLGLVTSCSEVFGSRLIAQMGARIEQLTLRSGLTPSLTQSFLNREVDILVSNAPLPDIDGLERHLLFRDPLLLAIPEHIDLPTTPLSRDTLAHLALMHPLIRYGRNTHIGAITEVALRRMGLLAQVRYETDDTHTLMRFVQDGHSWGIISALCLAQVAPHTRGVHLLPLDDSRHARHLHLLARRDELGDIPATIARHIHQQMLGPVLGDLQHHAPWLEYHALEPAE</sequence>
<dbReference type="InterPro" id="IPR036390">
    <property type="entry name" value="WH_DNA-bd_sf"/>
</dbReference>
<dbReference type="InterPro" id="IPR005119">
    <property type="entry name" value="LysR_subst-bd"/>
</dbReference>
<evidence type="ECO:0000256" key="1">
    <source>
        <dbReference type="ARBA" id="ARBA00009437"/>
    </source>
</evidence>
<dbReference type="EMBL" id="JACEMT010000049">
    <property type="protein sequence ID" value="MBA4502629.1"/>
    <property type="molecule type" value="Genomic_DNA"/>
</dbReference>
<dbReference type="InterPro" id="IPR036388">
    <property type="entry name" value="WH-like_DNA-bd_sf"/>
</dbReference>
<comment type="caution">
    <text evidence="6">The sequence shown here is derived from an EMBL/GenBank/DDBJ whole genome shotgun (WGS) entry which is preliminary data.</text>
</comment>
<dbReference type="PANTHER" id="PTHR30419">
    <property type="entry name" value="HTH-TYPE TRANSCRIPTIONAL REGULATOR YBHD"/>
    <property type="match status" value="1"/>
</dbReference>
<dbReference type="Pfam" id="PF03466">
    <property type="entry name" value="LysR_substrate"/>
    <property type="match status" value="1"/>
</dbReference>
<proteinExistence type="inferred from homology"/>
<dbReference type="PROSITE" id="PS50931">
    <property type="entry name" value="HTH_LYSR"/>
    <property type="match status" value="1"/>
</dbReference>
<dbReference type="GO" id="GO:0005829">
    <property type="term" value="C:cytosol"/>
    <property type="evidence" value="ECO:0007669"/>
    <property type="project" value="TreeGrafter"/>
</dbReference>
<dbReference type="CDD" id="cd05466">
    <property type="entry name" value="PBP2_LTTR_substrate"/>
    <property type="match status" value="1"/>
</dbReference>
<dbReference type="InterPro" id="IPR000847">
    <property type="entry name" value="LysR_HTH_N"/>
</dbReference>
<dbReference type="SUPFAM" id="SSF46785">
    <property type="entry name" value="Winged helix' DNA-binding domain"/>
    <property type="match status" value="1"/>
</dbReference>
<dbReference type="GO" id="GO:0003677">
    <property type="term" value="F:DNA binding"/>
    <property type="evidence" value="ECO:0007669"/>
    <property type="project" value="UniProtKB-KW"/>
</dbReference>
<dbReference type="Proteomes" id="UP000538931">
    <property type="component" value="Unassembled WGS sequence"/>
</dbReference>
<organism evidence="6 7">
    <name type="scientific">Marinobacterium marinum</name>
    <dbReference type="NCBI Taxonomy" id="2756129"/>
    <lineage>
        <taxon>Bacteria</taxon>
        <taxon>Pseudomonadati</taxon>
        <taxon>Pseudomonadota</taxon>
        <taxon>Gammaproteobacteria</taxon>
        <taxon>Oceanospirillales</taxon>
        <taxon>Oceanospirillaceae</taxon>
        <taxon>Marinobacterium</taxon>
    </lineage>
</organism>
<evidence type="ECO:0000313" key="7">
    <source>
        <dbReference type="Proteomes" id="UP000538931"/>
    </source>
</evidence>
<dbReference type="GO" id="GO:0003700">
    <property type="term" value="F:DNA-binding transcription factor activity"/>
    <property type="evidence" value="ECO:0007669"/>
    <property type="project" value="InterPro"/>
</dbReference>
<dbReference type="SUPFAM" id="SSF53850">
    <property type="entry name" value="Periplasmic binding protein-like II"/>
    <property type="match status" value="1"/>
</dbReference>
<accession>A0A7W1WYK8</accession>
<dbReference type="Gene3D" id="3.40.190.290">
    <property type="match status" value="1"/>
</dbReference>
<comment type="similarity">
    <text evidence="1">Belongs to the LysR transcriptional regulatory family.</text>
</comment>
<evidence type="ECO:0000259" key="5">
    <source>
        <dbReference type="PROSITE" id="PS50931"/>
    </source>
</evidence>
<reference evidence="6 7" key="1">
    <citation type="submission" date="2020-07" db="EMBL/GenBank/DDBJ databases">
        <title>Bacterium isolated from marien macroalgae.</title>
        <authorList>
            <person name="Zhu K."/>
            <person name="Lu D."/>
            <person name="Du Z."/>
        </authorList>
    </citation>
    <scope>NUCLEOTIDE SEQUENCE [LARGE SCALE GENOMIC DNA]</scope>
    <source>
        <strain evidence="6 7">3-1745</strain>
    </source>
</reference>
<protein>
    <submittedName>
        <fullName evidence="6">LysR family transcriptional regulator</fullName>
    </submittedName>
</protein>
<keyword evidence="7" id="KW-1185">Reference proteome</keyword>
<feature type="domain" description="HTH lysR-type" evidence="5">
    <location>
        <begin position="7"/>
        <end position="64"/>
    </location>
</feature>
<dbReference type="FunFam" id="1.10.10.10:FF:000001">
    <property type="entry name" value="LysR family transcriptional regulator"/>
    <property type="match status" value="1"/>
</dbReference>
<dbReference type="InterPro" id="IPR050950">
    <property type="entry name" value="HTH-type_LysR_regulators"/>
</dbReference>